<dbReference type="Gene3D" id="1.10.10.10">
    <property type="entry name" value="Winged helix-like DNA-binding domain superfamily/Winged helix DNA-binding domain"/>
    <property type="match status" value="1"/>
</dbReference>
<dbReference type="Proteomes" id="UP000002071">
    <property type="component" value="Chromosome"/>
</dbReference>
<dbReference type="STRING" id="519442.Huta_0865"/>
<dbReference type="Pfam" id="PF24033">
    <property type="entry name" value="DUF7342"/>
    <property type="match status" value="1"/>
</dbReference>
<dbReference type="InterPro" id="IPR055766">
    <property type="entry name" value="DUF7342"/>
</dbReference>
<dbReference type="InterPro" id="IPR036388">
    <property type="entry name" value="WH-like_DNA-bd_sf"/>
</dbReference>
<name>C7NUF1_HALUD</name>
<evidence type="ECO:0000313" key="2">
    <source>
        <dbReference type="Proteomes" id="UP000002071"/>
    </source>
</evidence>
<gene>
    <name evidence="1" type="ordered locus">Huta_0865</name>
</gene>
<organism evidence="1 2">
    <name type="scientific">Halorhabdus utahensis (strain DSM 12940 / JCM 11049 / AX-2)</name>
    <dbReference type="NCBI Taxonomy" id="519442"/>
    <lineage>
        <taxon>Archaea</taxon>
        <taxon>Methanobacteriati</taxon>
        <taxon>Methanobacteriota</taxon>
        <taxon>Stenosarchaea group</taxon>
        <taxon>Halobacteria</taxon>
        <taxon>Halobacteriales</taxon>
        <taxon>Haloarculaceae</taxon>
        <taxon>Halorhabdus</taxon>
    </lineage>
</organism>
<protein>
    <submittedName>
        <fullName evidence="1">Putative transcriptional regulator</fullName>
    </submittedName>
</protein>
<proteinExistence type="predicted"/>
<dbReference type="HOGENOM" id="CLU_097789_2_0_2"/>
<sequence>MLLQPVAVHMNDQSQPEEFADVNEAVEDEWESETTPYERIRHVVAHAYSPVSADAVADDALTTPKTARKHLETLAEEGFVETSPGEHGGTLYRRSPESLVVEQAADILEHVTTDELVTRVTEMRERLNEYRTEYGVDSPEELAVERTNQTLSESGSAGQEIDPETVRDWKTLRRNLAFANAALSIGTAEQFVGEDDRSTDESIPA</sequence>
<reference evidence="1 2" key="1">
    <citation type="journal article" date="2009" name="Stand. Genomic Sci.">
        <title>Complete genome sequence of Halorhabdus utahensis type strain (AX-2).</title>
        <authorList>
            <person name="Anderson I."/>
            <person name="Tindall B.J."/>
            <person name="Pomrenke H."/>
            <person name="Goker M."/>
            <person name="Lapidus A."/>
            <person name="Nolan M."/>
            <person name="Copeland A."/>
            <person name="Glavina Del Rio T."/>
            <person name="Chen F."/>
            <person name="Tice H."/>
            <person name="Cheng J.F."/>
            <person name="Lucas S."/>
            <person name="Chertkov O."/>
            <person name="Bruce D."/>
            <person name="Brettin T."/>
            <person name="Detter J.C."/>
            <person name="Han C."/>
            <person name="Goodwin L."/>
            <person name="Land M."/>
            <person name="Hauser L."/>
            <person name="Chang Y.J."/>
            <person name="Jeffries C.D."/>
            <person name="Pitluck S."/>
            <person name="Pati A."/>
            <person name="Mavromatis K."/>
            <person name="Ivanova N."/>
            <person name="Ovchinnikova G."/>
            <person name="Chen A."/>
            <person name="Palaniappan K."/>
            <person name="Chain P."/>
            <person name="Rohde M."/>
            <person name="Bristow J."/>
            <person name="Eisen J.A."/>
            <person name="Markowitz V."/>
            <person name="Hugenholtz P."/>
            <person name="Kyrpides N.C."/>
            <person name="Klenk H.P."/>
        </authorList>
    </citation>
    <scope>NUCLEOTIDE SEQUENCE [LARGE SCALE GENOMIC DNA]</scope>
    <source>
        <strain evidence="2">DSM 12940 / JCM 11049 / AX-2</strain>
    </source>
</reference>
<dbReference type="KEGG" id="hut:Huta_0865"/>
<dbReference type="InterPro" id="IPR036390">
    <property type="entry name" value="WH_DNA-bd_sf"/>
</dbReference>
<evidence type="ECO:0000313" key="1">
    <source>
        <dbReference type="EMBL" id="ACV11048.1"/>
    </source>
</evidence>
<accession>C7NUF1</accession>
<dbReference type="eggNOG" id="arCOG02775">
    <property type="taxonomic scope" value="Archaea"/>
</dbReference>
<dbReference type="EMBL" id="CP001687">
    <property type="protein sequence ID" value="ACV11048.1"/>
    <property type="molecule type" value="Genomic_DNA"/>
</dbReference>
<dbReference type="AlphaFoldDB" id="C7NUF1"/>
<keyword evidence="2" id="KW-1185">Reference proteome</keyword>
<dbReference type="SUPFAM" id="SSF46785">
    <property type="entry name" value="Winged helix' DNA-binding domain"/>
    <property type="match status" value="1"/>
</dbReference>